<dbReference type="GO" id="GO:0005634">
    <property type="term" value="C:nucleus"/>
    <property type="evidence" value="ECO:0007669"/>
    <property type="project" value="UniProtKB-SubCell"/>
</dbReference>
<protein>
    <recommendedName>
        <fullName evidence="6">ETS domain-containing protein</fullName>
    </recommendedName>
</protein>
<feature type="domain" description="ETS" evidence="6">
    <location>
        <begin position="235"/>
        <end position="318"/>
    </location>
</feature>
<proteinExistence type="inferred from homology"/>
<keyword evidence="2 3" id="KW-0238">DNA-binding</keyword>
<comment type="similarity">
    <text evidence="1 3">Belongs to the ETS family.</text>
</comment>
<evidence type="ECO:0000256" key="4">
    <source>
        <dbReference type="SAM" id="Coils"/>
    </source>
</evidence>
<feature type="coiled-coil region" evidence="4">
    <location>
        <begin position="378"/>
        <end position="413"/>
    </location>
</feature>
<evidence type="ECO:0000256" key="3">
    <source>
        <dbReference type="RuleBase" id="RU004019"/>
    </source>
</evidence>
<keyword evidence="4" id="KW-0175">Coiled coil</keyword>
<dbReference type="Pfam" id="PF00178">
    <property type="entry name" value="Ets"/>
    <property type="match status" value="1"/>
</dbReference>
<feature type="compositionally biased region" description="Low complexity" evidence="5">
    <location>
        <begin position="63"/>
        <end position="78"/>
    </location>
</feature>
<dbReference type="PANTHER" id="PTHR11849">
    <property type="entry name" value="ETS"/>
    <property type="match status" value="1"/>
</dbReference>
<dbReference type="PROSITE" id="PS50061">
    <property type="entry name" value="ETS_DOMAIN_3"/>
    <property type="match status" value="1"/>
</dbReference>
<evidence type="ECO:0000256" key="5">
    <source>
        <dbReference type="SAM" id="MobiDB-lite"/>
    </source>
</evidence>
<evidence type="ECO:0000256" key="1">
    <source>
        <dbReference type="ARBA" id="ARBA00005562"/>
    </source>
</evidence>
<comment type="subcellular location">
    <subcellularLocation>
        <location evidence="3">Nucleus</location>
    </subcellularLocation>
</comment>
<feature type="region of interest" description="Disordered" evidence="5">
    <location>
        <begin position="183"/>
        <end position="207"/>
    </location>
</feature>
<name>A0A267GQD5_9PLAT</name>
<dbReference type="InterPro" id="IPR036390">
    <property type="entry name" value="WH_DNA-bd_sf"/>
</dbReference>
<dbReference type="AlphaFoldDB" id="A0A267GQD5"/>
<feature type="region of interest" description="Disordered" evidence="5">
    <location>
        <begin position="37"/>
        <end position="78"/>
    </location>
</feature>
<feature type="compositionally biased region" description="Polar residues" evidence="5">
    <location>
        <begin position="37"/>
        <end position="49"/>
    </location>
</feature>
<gene>
    <name evidence="7" type="ORF">BOX15_Mlig006668g3</name>
</gene>
<dbReference type="GO" id="GO:0000981">
    <property type="term" value="F:DNA-binding transcription factor activity, RNA polymerase II-specific"/>
    <property type="evidence" value="ECO:0007669"/>
    <property type="project" value="TreeGrafter"/>
</dbReference>
<evidence type="ECO:0000256" key="2">
    <source>
        <dbReference type="ARBA" id="ARBA00023125"/>
    </source>
</evidence>
<dbReference type="OrthoDB" id="10242861at2759"/>
<sequence>MAPIKAVLRSKLDKTDNAKSLQELLVDKYEPLSDATSVVSSVDYQTTSDSEADVSDYESLLRQQQEQQQQQQPQMPMPQCSPELLSLIHRPVATGPDANAATSTIELPTDFTALHEARLQYFGHLIYQRMLQQQDLPPAEDQPLNLTCQNALKRPAPKFEAVIETQNYQVGDEQECSQDVFGSTATEPKRSCPDATAAPATHRKRKRSYRLSDNEEIRAYQFSAPELFIWNGHKPMIHQFLLKLLNNPSCSSLIRWLDRENRLFKVLHPVTVARLWQFIKGNRTDNYECFARGIRHSRDIGKYFEAHEFRKKKVYKFSEKALNPESAQMKDRLAAASAEPSISTCDALKPKLEVAPSKTQPSANYRDAGSNSEVLAKLKIALAERMQQQQQQKQQQQQREEKLLLRRASVKEEPSFDESPLVIADCEYQ</sequence>
<dbReference type="Gene3D" id="1.10.10.10">
    <property type="entry name" value="Winged helix-like DNA-binding domain superfamily/Winged helix DNA-binding domain"/>
    <property type="match status" value="1"/>
</dbReference>
<keyword evidence="3" id="KW-0539">Nucleus</keyword>
<dbReference type="EMBL" id="NIVC01000199">
    <property type="protein sequence ID" value="PAA88250.1"/>
    <property type="molecule type" value="Genomic_DNA"/>
</dbReference>
<dbReference type="InterPro" id="IPR000418">
    <property type="entry name" value="Ets_dom"/>
</dbReference>
<keyword evidence="8" id="KW-1185">Reference proteome</keyword>
<organism evidence="7 8">
    <name type="scientific">Macrostomum lignano</name>
    <dbReference type="NCBI Taxonomy" id="282301"/>
    <lineage>
        <taxon>Eukaryota</taxon>
        <taxon>Metazoa</taxon>
        <taxon>Spiralia</taxon>
        <taxon>Lophotrochozoa</taxon>
        <taxon>Platyhelminthes</taxon>
        <taxon>Rhabditophora</taxon>
        <taxon>Macrostomorpha</taxon>
        <taxon>Macrostomida</taxon>
        <taxon>Macrostomidae</taxon>
        <taxon>Macrostomum</taxon>
    </lineage>
</organism>
<accession>A0A267GQD5</accession>
<evidence type="ECO:0000259" key="6">
    <source>
        <dbReference type="PROSITE" id="PS50061"/>
    </source>
</evidence>
<dbReference type="SMART" id="SM00413">
    <property type="entry name" value="ETS"/>
    <property type="match status" value="1"/>
</dbReference>
<dbReference type="GO" id="GO:0043565">
    <property type="term" value="F:sequence-specific DNA binding"/>
    <property type="evidence" value="ECO:0007669"/>
    <property type="project" value="InterPro"/>
</dbReference>
<dbReference type="SUPFAM" id="SSF46785">
    <property type="entry name" value="Winged helix' DNA-binding domain"/>
    <property type="match status" value="1"/>
</dbReference>
<evidence type="ECO:0000313" key="8">
    <source>
        <dbReference type="Proteomes" id="UP000215902"/>
    </source>
</evidence>
<dbReference type="Proteomes" id="UP000215902">
    <property type="component" value="Unassembled WGS sequence"/>
</dbReference>
<evidence type="ECO:0000313" key="7">
    <source>
        <dbReference type="EMBL" id="PAA88250.1"/>
    </source>
</evidence>
<comment type="caution">
    <text evidence="7">The sequence shown here is derived from an EMBL/GenBank/DDBJ whole genome shotgun (WGS) entry which is preliminary data.</text>
</comment>
<dbReference type="InterPro" id="IPR036388">
    <property type="entry name" value="WH-like_DNA-bd_sf"/>
</dbReference>
<reference evidence="7 8" key="1">
    <citation type="submission" date="2017-06" db="EMBL/GenBank/DDBJ databases">
        <title>A platform for efficient transgenesis in Macrostomum lignano, a flatworm model organism for stem cell research.</title>
        <authorList>
            <person name="Berezikov E."/>
        </authorList>
    </citation>
    <scope>NUCLEOTIDE SEQUENCE [LARGE SCALE GENOMIC DNA]</scope>
    <source>
        <strain evidence="7">DV1</strain>
        <tissue evidence="7">Whole organism</tissue>
    </source>
</reference>
<dbReference type="STRING" id="282301.A0A267GQD5"/>
<dbReference type="GO" id="GO:0030154">
    <property type="term" value="P:cell differentiation"/>
    <property type="evidence" value="ECO:0007669"/>
    <property type="project" value="TreeGrafter"/>
</dbReference>
<dbReference type="InterPro" id="IPR046328">
    <property type="entry name" value="ETS_fam"/>
</dbReference>